<sequence length="107" mass="11182">DGKYGSCGVNGHPGSDGSDGCAASDGSVEYVVIDANNHICQRRPDKYHTSAVGYTITDGNGDGIYKLNSNCFVTDVEWINNGAMILPAGAILSFRSTDYISADANDG</sequence>
<dbReference type="Pfam" id="PF25560">
    <property type="entry name" value="DUF7932"/>
    <property type="match status" value="1"/>
</dbReference>
<evidence type="ECO:0000313" key="3">
    <source>
        <dbReference type="EMBL" id="CAF4842814.1"/>
    </source>
</evidence>
<feature type="non-terminal residue" evidence="3">
    <location>
        <position position="107"/>
    </location>
</feature>
<feature type="region of interest" description="Disordered" evidence="1">
    <location>
        <begin position="1"/>
        <end position="22"/>
    </location>
</feature>
<reference evidence="3" key="1">
    <citation type="submission" date="2021-02" db="EMBL/GenBank/DDBJ databases">
        <authorList>
            <person name="Nowell W R."/>
        </authorList>
    </citation>
    <scope>NUCLEOTIDE SEQUENCE</scope>
</reference>
<proteinExistence type="predicted"/>
<feature type="domain" description="DUF7932" evidence="2">
    <location>
        <begin position="51"/>
        <end position="105"/>
    </location>
</feature>
<feature type="non-terminal residue" evidence="3">
    <location>
        <position position="1"/>
    </location>
</feature>
<name>A0A821RJJ1_9BILA</name>
<dbReference type="InterPro" id="IPR057692">
    <property type="entry name" value="DUF7932"/>
</dbReference>
<organism evidence="3 4">
    <name type="scientific">Rotaria socialis</name>
    <dbReference type="NCBI Taxonomy" id="392032"/>
    <lineage>
        <taxon>Eukaryota</taxon>
        <taxon>Metazoa</taxon>
        <taxon>Spiralia</taxon>
        <taxon>Gnathifera</taxon>
        <taxon>Rotifera</taxon>
        <taxon>Eurotatoria</taxon>
        <taxon>Bdelloidea</taxon>
        <taxon>Philodinida</taxon>
        <taxon>Philodinidae</taxon>
        <taxon>Rotaria</taxon>
    </lineage>
</organism>
<comment type="caution">
    <text evidence="3">The sequence shown here is derived from an EMBL/GenBank/DDBJ whole genome shotgun (WGS) entry which is preliminary data.</text>
</comment>
<dbReference type="Proteomes" id="UP000663873">
    <property type="component" value="Unassembled WGS sequence"/>
</dbReference>
<evidence type="ECO:0000256" key="1">
    <source>
        <dbReference type="SAM" id="MobiDB-lite"/>
    </source>
</evidence>
<gene>
    <name evidence="3" type="ORF">UJA718_LOCUS43121</name>
</gene>
<keyword evidence="4" id="KW-1185">Reference proteome</keyword>
<accession>A0A821RJJ1</accession>
<evidence type="ECO:0000259" key="2">
    <source>
        <dbReference type="Pfam" id="PF25560"/>
    </source>
</evidence>
<dbReference type="EMBL" id="CAJOBP010058542">
    <property type="protein sequence ID" value="CAF4842814.1"/>
    <property type="molecule type" value="Genomic_DNA"/>
</dbReference>
<dbReference type="AlphaFoldDB" id="A0A821RJJ1"/>
<protein>
    <recommendedName>
        <fullName evidence="2">DUF7932 domain-containing protein</fullName>
    </recommendedName>
</protein>
<evidence type="ECO:0000313" key="4">
    <source>
        <dbReference type="Proteomes" id="UP000663873"/>
    </source>
</evidence>